<gene>
    <name evidence="3" type="ORF">TAV2_LOCUS5046</name>
</gene>
<dbReference type="EMBL" id="OU466858">
    <property type="protein sequence ID" value="CAH2047676.1"/>
    <property type="molecule type" value="Genomic_DNA"/>
</dbReference>
<evidence type="ECO:0000259" key="2">
    <source>
        <dbReference type="PROSITE" id="PS50144"/>
    </source>
</evidence>
<proteinExistence type="predicted"/>
<dbReference type="InterPro" id="IPR008974">
    <property type="entry name" value="TRAF-like"/>
</dbReference>
<protein>
    <recommendedName>
        <fullName evidence="2">MATH domain-containing protein</fullName>
    </recommendedName>
</protein>
<evidence type="ECO:0000313" key="3">
    <source>
        <dbReference type="EMBL" id="CAH2047676.1"/>
    </source>
</evidence>
<dbReference type="Gene3D" id="2.60.210.10">
    <property type="entry name" value="Apoptosis, Tumor Necrosis Factor Receptor Associated Protein 2, Chain A"/>
    <property type="match status" value="1"/>
</dbReference>
<dbReference type="Pfam" id="PF22486">
    <property type="entry name" value="MATH_2"/>
    <property type="match status" value="1"/>
</dbReference>
<dbReference type="SMART" id="SM00061">
    <property type="entry name" value="MATH"/>
    <property type="match status" value="1"/>
</dbReference>
<dbReference type="SUPFAM" id="SSF49599">
    <property type="entry name" value="TRAF domain-like"/>
    <property type="match status" value="1"/>
</dbReference>
<dbReference type="InterPro" id="IPR050804">
    <property type="entry name" value="MCC"/>
</dbReference>
<dbReference type="PANTHER" id="PTHR46236">
    <property type="entry name" value="TRAF-LIKE SUPERFAMILY PROTEIN"/>
    <property type="match status" value="1"/>
</dbReference>
<accession>A0AAU9RRE9</accession>
<name>A0AAU9RRE9_THLAR</name>
<keyword evidence="1" id="KW-0175">Coiled coil</keyword>
<evidence type="ECO:0000256" key="1">
    <source>
        <dbReference type="ARBA" id="ARBA00023054"/>
    </source>
</evidence>
<dbReference type="CDD" id="cd00121">
    <property type="entry name" value="MATH"/>
    <property type="match status" value="1"/>
</dbReference>
<keyword evidence="4" id="KW-1185">Reference proteome</keyword>
<dbReference type="PROSITE" id="PS50144">
    <property type="entry name" value="MATH"/>
    <property type="match status" value="1"/>
</dbReference>
<dbReference type="AlphaFoldDB" id="A0AAU9RRE9"/>
<evidence type="ECO:0000313" key="4">
    <source>
        <dbReference type="Proteomes" id="UP000836841"/>
    </source>
</evidence>
<dbReference type="PANTHER" id="PTHR46236:SF12">
    <property type="entry name" value="MATH DOMAIN-CONTAINING PROTEIN"/>
    <property type="match status" value="1"/>
</dbReference>
<dbReference type="Proteomes" id="UP000836841">
    <property type="component" value="Chromosome 2"/>
</dbReference>
<feature type="domain" description="MATH" evidence="2">
    <location>
        <begin position="2"/>
        <end position="130"/>
    </location>
</feature>
<dbReference type="InterPro" id="IPR002083">
    <property type="entry name" value="MATH/TRAF_dom"/>
</dbReference>
<sequence>MQTSFTFEIDNFSEKKGLIRSPTFLSGGCEWYLEVYPKGNNIEDHLSLYLCIANSESLRLGWKRRANFSFLLLDQSGIFRKHGNSTCKELYRKDLSDFPGCGWAKAVPIKELQEKCELIELTEAGFKLDWLKTKLDEMVSDLRAELSKEKTKSTTHKDDELESVVHSWEVLDYADLSN</sequence>
<reference evidence="3 4" key="1">
    <citation type="submission" date="2022-03" db="EMBL/GenBank/DDBJ databases">
        <authorList>
            <person name="Nunn A."/>
            <person name="Chopra R."/>
            <person name="Nunn A."/>
            <person name="Contreras Garrido A."/>
        </authorList>
    </citation>
    <scope>NUCLEOTIDE SEQUENCE [LARGE SCALE GENOMIC DNA]</scope>
</reference>
<organism evidence="3 4">
    <name type="scientific">Thlaspi arvense</name>
    <name type="common">Field penny-cress</name>
    <dbReference type="NCBI Taxonomy" id="13288"/>
    <lineage>
        <taxon>Eukaryota</taxon>
        <taxon>Viridiplantae</taxon>
        <taxon>Streptophyta</taxon>
        <taxon>Embryophyta</taxon>
        <taxon>Tracheophyta</taxon>
        <taxon>Spermatophyta</taxon>
        <taxon>Magnoliopsida</taxon>
        <taxon>eudicotyledons</taxon>
        <taxon>Gunneridae</taxon>
        <taxon>Pentapetalae</taxon>
        <taxon>rosids</taxon>
        <taxon>malvids</taxon>
        <taxon>Brassicales</taxon>
        <taxon>Brassicaceae</taxon>
        <taxon>Thlaspideae</taxon>
        <taxon>Thlaspi</taxon>
    </lineage>
</organism>